<evidence type="ECO:0000313" key="5">
    <source>
        <dbReference type="Proteomes" id="UP000786811"/>
    </source>
</evidence>
<name>A0A8J2HE96_COTCN</name>
<comment type="caution">
    <text evidence="4">The sequence shown here is derived from an EMBL/GenBank/DDBJ whole genome shotgun (WGS) entry which is preliminary data.</text>
</comment>
<gene>
    <name evidence="4" type="ORF">HICCMSTLAB_LOCUS7739</name>
</gene>
<dbReference type="InterPro" id="IPR002656">
    <property type="entry name" value="Acyl_transf_3_dom"/>
</dbReference>
<organism evidence="4 5">
    <name type="scientific">Cotesia congregata</name>
    <name type="common">Parasitoid wasp</name>
    <name type="synonym">Apanteles congregatus</name>
    <dbReference type="NCBI Taxonomy" id="51543"/>
    <lineage>
        <taxon>Eukaryota</taxon>
        <taxon>Metazoa</taxon>
        <taxon>Ecdysozoa</taxon>
        <taxon>Arthropoda</taxon>
        <taxon>Hexapoda</taxon>
        <taxon>Insecta</taxon>
        <taxon>Pterygota</taxon>
        <taxon>Neoptera</taxon>
        <taxon>Endopterygota</taxon>
        <taxon>Hymenoptera</taxon>
        <taxon>Apocrita</taxon>
        <taxon>Ichneumonoidea</taxon>
        <taxon>Braconidae</taxon>
        <taxon>Microgastrinae</taxon>
        <taxon>Cotesia</taxon>
    </lineage>
</organism>
<feature type="transmembrane region" description="Helical" evidence="1">
    <location>
        <begin position="302"/>
        <end position="323"/>
    </location>
</feature>
<evidence type="ECO:0000256" key="2">
    <source>
        <dbReference type="SAM" id="SignalP"/>
    </source>
</evidence>
<feature type="transmembrane region" description="Helical" evidence="1">
    <location>
        <begin position="667"/>
        <end position="685"/>
    </location>
</feature>
<feature type="domain" description="Acyltransferase 3" evidence="3">
    <location>
        <begin position="297"/>
        <end position="680"/>
    </location>
</feature>
<keyword evidence="5" id="KW-1185">Reference proteome</keyword>
<feature type="transmembrane region" description="Helical" evidence="1">
    <location>
        <begin position="382"/>
        <end position="403"/>
    </location>
</feature>
<evidence type="ECO:0000259" key="3">
    <source>
        <dbReference type="Pfam" id="PF01757"/>
    </source>
</evidence>
<keyword evidence="1" id="KW-0812">Transmembrane</keyword>
<dbReference type="PANTHER" id="PTHR11161:SF4">
    <property type="entry name" value="DROP DEAD"/>
    <property type="match status" value="1"/>
</dbReference>
<dbReference type="OrthoDB" id="4794873at2759"/>
<keyword evidence="1" id="KW-0472">Membrane</keyword>
<dbReference type="Proteomes" id="UP000786811">
    <property type="component" value="Unassembled WGS sequence"/>
</dbReference>
<dbReference type="GO" id="GO:0016747">
    <property type="term" value="F:acyltransferase activity, transferring groups other than amino-acyl groups"/>
    <property type="evidence" value="ECO:0007669"/>
    <property type="project" value="InterPro"/>
</dbReference>
<feature type="transmembrane region" description="Helical" evidence="1">
    <location>
        <begin position="624"/>
        <end position="647"/>
    </location>
</feature>
<feature type="chain" id="PRO_5035292480" evidence="2">
    <location>
        <begin position="21"/>
        <end position="713"/>
    </location>
</feature>
<feature type="transmembrane region" description="Helical" evidence="1">
    <location>
        <begin position="553"/>
        <end position="579"/>
    </location>
</feature>
<feature type="transmembrane region" description="Helical" evidence="1">
    <location>
        <begin position="524"/>
        <end position="541"/>
    </location>
</feature>
<feature type="transmembrane region" description="Helical" evidence="1">
    <location>
        <begin position="471"/>
        <end position="490"/>
    </location>
</feature>
<sequence>MVKFNLKTLLWINFIFLSQAARKTVHITPTSALDLNDNDIIRVFTHNESNPRDFENFTIAVKDTEEIFYLDGKTDSYMTGNGETQEINTLIKIVPEFDLSVENVSAQCQKDSELFKRELRKMSLWAVKKDQLYGQVTGQYCLVYLQINIDKLRPDLTYLHRLTHSHYAFRSNLTDPGHRVPRFSTVNWAVCAPASCSPQDVETSFKDKLAKYTTGTGLDVTIRVDREMCQVQRTKSLPIATIIVGIFFAGVIILSIVSAVCDHYNVYANEILLSFSLKRNFRKLISLQRSQNDIATVHGVRAINALMLIIAHKSMAIFFYPYANRTTMAEYLGQPWTVLGRAASLYTDPFIMLSGLLTTYSLVQQLDKSGKINIKKEYLSRLLRLVPTLGALILFCTFVMPYIGSGPQWNLVVTHHAEICKRTWWRNLLFIHNYFGFENMCLTHTHHVGIDTQLFALSPLMILTLYKWPKFGGLTLAIIALLSTALRFYVTYYKRLSNYVFFGTSIRQLFDTANLSYILPSHRLTVYIIGIYLGYLLRRYPKGLKINKSIIRLGWIVTSLAALSAFLGPAGMGSIHYVYDPIHAAAYNAFAPIGWCALFAWIVVVSHTDNSTTSLTRFFGWRGFLVSTKLSYAVYLTQFPVFFYNVGVTRTSETYEFVRMHFNFNELFWIITTAAVLTLLFDTPFQNIKNYCLRSKSKDLKANEMIYKNVKVE</sequence>
<dbReference type="InterPro" id="IPR052728">
    <property type="entry name" value="O2_lipid_transport_reg"/>
</dbReference>
<evidence type="ECO:0000256" key="1">
    <source>
        <dbReference type="SAM" id="Phobius"/>
    </source>
</evidence>
<protein>
    <submittedName>
        <fullName evidence="4">Similar to nrf-6: Nose resistant to fluoxetine protein 6 (Caenorhabditis elegans)</fullName>
    </submittedName>
</protein>
<dbReference type="AlphaFoldDB" id="A0A8J2HE96"/>
<feature type="transmembrane region" description="Helical" evidence="1">
    <location>
        <begin position="236"/>
        <end position="258"/>
    </location>
</feature>
<dbReference type="EMBL" id="CAJNRD030001121">
    <property type="protein sequence ID" value="CAG5095499.1"/>
    <property type="molecule type" value="Genomic_DNA"/>
</dbReference>
<feature type="signal peptide" evidence="2">
    <location>
        <begin position="1"/>
        <end position="20"/>
    </location>
</feature>
<reference evidence="4" key="1">
    <citation type="submission" date="2021-04" db="EMBL/GenBank/DDBJ databases">
        <authorList>
            <person name="Chebbi M.A.C M."/>
        </authorList>
    </citation>
    <scope>NUCLEOTIDE SEQUENCE</scope>
</reference>
<feature type="transmembrane region" description="Helical" evidence="1">
    <location>
        <begin position="585"/>
        <end position="604"/>
    </location>
</feature>
<keyword evidence="1" id="KW-1133">Transmembrane helix</keyword>
<proteinExistence type="predicted"/>
<feature type="transmembrane region" description="Helical" evidence="1">
    <location>
        <begin position="343"/>
        <end position="362"/>
    </location>
</feature>
<accession>A0A8J2HE96</accession>
<dbReference type="Pfam" id="PF01757">
    <property type="entry name" value="Acyl_transf_3"/>
    <property type="match status" value="1"/>
</dbReference>
<keyword evidence="2" id="KW-0732">Signal</keyword>
<evidence type="ECO:0000313" key="4">
    <source>
        <dbReference type="EMBL" id="CAG5095499.1"/>
    </source>
</evidence>
<dbReference type="PANTHER" id="PTHR11161">
    <property type="entry name" value="O-ACYLTRANSFERASE"/>
    <property type="match status" value="1"/>
</dbReference>